<reference evidence="9" key="1">
    <citation type="submission" date="2021-01" db="EMBL/GenBank/DDBJ databases">
        <authorList>
            <person name="Corre E."/>
            <person name="Pelletier E."/>
            <person name="Niang G."/>
            <person name="Scheremetjew M."/>
            <person name="Finn R."/>
            <person name="Kale V."/>
            <person name="Holt S."/>
            <person name="Cochrane G."/>
            <person name="Meng A."/>
            <person name="Brown T."/>
            <person name="Cohen L."/>
        </authorList>
    </citation>
    <scope>NUCLEOTIDE SEQUENCE</scope>
    <source>
        <strain evidence="9">CCMP 769</strain>
    </source>
</reference>
<dbReference type="PANTHER" id="PTHR23074:SF17">
    <property type="entry name" value="FIDGETIN-LIKE PROTEIN 1"/>
    <property type="match status" value="1"/>
</dbReference>
<comment type="similarity">
    <text evidence="1 4">Belongs to the AAA ATPase family.</text>
</comment>
<dbReference type="SUPFAM" id="SSF52540">
    <property type="entry name" value="P-loop containing nucleoside triphosphate hydrolases"/>
    <property type="match status" value="1"/>
</dbReference>
<keyword evidence="2 4" id="KW-0547">Nucleotide-binding</keyword>
<dbReference type="InterPro" id="IPR003959">
    <property type="entry name" value="ATPase_AAA_core"/>
</dbReference>
<name>A0A7S2ZDR6_9RHOD</name>
<dbReference type="InterPro" id="IPR003960">
    <property type="entry name" value="ATPase_AAA_CS"/>
</dbReference>
<dbReference type="FunFam" id="1.10.8.60:FF:000022">
    <property type="entry name" value="Fidgetin like 1"/>
    <property type="match status" value="1"/>
</dbReference>
<accession>A0A7S2ZDR6</accession>
<dbReference type="InterPro" id="IPR027417">
    <property type="entry name" value="P-loop_NTPase"/>
</dbReference>
<evidence type="ECO:0000256" key="3">
    <source>
        <dbReference type="ARBA" id="ARBA00022840"/>
    </source>
</evidence>
<dbReference type="PANTHER" id="PTHR23074">
    <property type="entry name" value="AAA DOMAIN-CONTAINING"/>
    <property type="match status" value="1"/>
</dbReference>
<dbReference type="GO" id="GO:0005524">
    <property type="term" value="F:ATP binding"/>
    <property type="evidence" value="ECO:0007669"/>
    <property type="project" value="UniProtKB-KW"/>
</dbReference>
<dbReference type="GO" id="GO:0008568">
    <property type="term" value="F:microtubule severing ATPase activity"/>
    <property type="evidence" value="ECO:0007669"/>
    <property type="project" value="TreeGrafter"/>
</dbReference>
<evidence type="ECO:0000256" key="4">
    <source>
        <dbReference type="RuleBase" id="RU003651"/>
    </source>
</evidence>
<dbReference type="SMART" id="SM00382">
    <property type="entry name" value="AAA"/>
    <property type="match status" value="1"/>
</dbReference>
<feature type="compositionally biased region" description="Basic and acidic residues" evidence="5">
    <location>
        <begin position="186"/>
        <end position="198"/>
    </location>
</feature>
<keyword evidence="3 4" id="KW-0067">ATP-binding</keyword>
<evidence type="ECO:0000256" key="1">
    <source>
        <dbReference type="ARBA" id="ARBA00006914"/>
    </source>
</evidence>
<evidence type="ECO:0000256" key="2">
    <source>
        <dbReference type="ARBA" id="ARBA00022741"/>
    </source>
</evidence>
<proteinExistence type="inferred from homology"/>
<dbReference type="FunFam" id="3.40.50.300:FF:000093">
    <property type="entry name" value="Fidgetin-like 1"/>
    <property type="match status" value="1"/>
</dbReference>
<feature type="compositionally biased region" description="Basic and acidic residues" evidence="5">
    <location>
        <begin position="274"/>
        <end position="289"/>
    </location>
</feature>
<dbReference type="PROSITE" id="PS00674">
    <property type="entry name" value="AAA"/>
    <property type="match status" value="1"/>
</dbReference>
<evidence type="ECO:0000256" key="5">
    <source>
        <dbReference type="SAM" id="MobiDB-lite"/>
    </source>
</evidence>
<feature type="domain" description="AAA+ ATPase" evidence="6">
    <location>
        <begin position="380"/>
        <end position="516"/>
    </location>
</feature>
<dbReference type="InterPro" id="IPR041569">
    <property type="entry name" value="AAA_lid_3"/>
</dbReference>
<dbReference type="Pfam" id="PF17862">
    <property type="entry name" value="AAA_lid_3"/>
    <property type="match status" value="1"/>
</dbReference>
<dbReference type="EMBL" id="HBHW01005013">
    <property type="protein sequence ID" value="CAE0035774.1"/>
    <property type="molecule type" value="Transcribed_RNA"/>
</dbReference>
<protein>
    <recommendedName>
        <fullName evidence="6">AAA+ ATPase domain-containing protein</fullName>
    </recommendedName>
</protein>
<gene>
    <name evidence="7" type="ORF">RMAR00112_LOCUS3715</name>
    <name evidence="8" type="ORF">RMAR00112_LOCUS3720</name>
    <name evidence="9" type="ORF">RMAR00112_LOCUS3731</name>
</gene>
<evidence type="ECO:0000259" key="6">
    <source>
        <dbReference type="SMART" id="SM00382"/>
    </source>
</evidence>
<dbReference type="InterPro" id="IPR003593">
    <property type="entry name" value="AAA+_ATPase"/>
</dbReference>
<dbReference type="GO" id="GO:0016887">
    <property type="term" value="F:ATP hydrolysis activity"/>
    <property type="evidence" value="ECO:0007669"/>
    <property type="project" value="InterPro"/>
</dbReference>
<sequence>MMREDAVMMPSDKQGELLYNYEALRLAEGAKDPVRREWCFHVSGMYNLAADHAMDEWERFALEGEGERFLYDSISLGYEHNTFENTRNVLHSLYGIESAGAAGSSTENEQAISNEDGFELLQVSDETIFKFPSLVAQLIAADIPSEDEDATHIVTNAPLADVKADRPKKFGFTPPATENIPKRTKRNESSSKLLDSKAKTSRGSFRPSVHSMEDNDDMSALLKTGTKDRGLPADSVLVDNQETTGRRRYADPPPSAPPDDCGFRSASSSLGTSKLEHQRRPNHSSDSRPRGANGAGIFRRPRPIGAPAENGGAEDVKKDLPKVPNVAENLVEMIMNEVMDKNPGVEWEDIAGLHFPKKCVMEAVIWPMVRPDIFTGLRGPPKGLLLFGPPGTGKTMIGKAIASKSGATFFNISASSLTSKWVGEGEKTVRALFAVARMFHPAVIFIDEIDSLLTSRTDSDQESTRRIKTEFLVQMDGAATTRDDRVLVVGATNRPQELDEAARRRLVKRLYIPLPDLESRTALIARLLKNQDSNLTSEGIAEISRLSEGYSGSDLYSLCAEAALGPVRDLGDALSSISADGVRKIDLEDFRIASRLVRASVGSSELEAYIEWNRIYGSFAIENHE</sequence>
<evidence type="ECO:0000313" key="7">
    <source>
        <dbReference type="EMBL" id="CAE0035769.1"/>
    </source>
</evidence>
<dbReference type="EMBL" id="HBHW01005027">
    <property type="protein sequence ID" value="CAE0035785.1"/>
    <property type="molecule type" value="Transcribed_RNA"/>
</dbReference>
<evidence type="ECO:0000313" key="8">
    <source>
        <dbReference type="EMBL" id="CAE0035774.1"/>
    </source>
</evidence>
<dbReference type="AlphaFoldDB" id="A0A7S2ZDR6"/>
<feature type="region of interest" description="Disordered" evidence="5">
    <location>
        <begin position="165"/>
        <end position="318"/>
    </location>
</feature>
<dbReference type="Gene3D" id="3.40.50.300">
    <property type="entry name" value="P-loop containing nucleotide triphosphate hydrolases"/>
    <property type="match status" value="1"/>
</dbReference>
<dbReference type="InterPro" id="IPR050304">
    <property type="entry name" value="MT-severing_AAA_ATPase"/>
</dbReference>
<dbReference type="Pfam" id="PF00004">
    <property type="entry name" value="AAA"/>
    <property type="match status" value="1"/>
</dbReference>
<evidence type="ECO:0000313" key="9">
    <source>
        <dbReference type="EMBL" id="CAE0035785.1"/>
    </source>
</evidence>
<dbReference type="Gene3D" id="1.10.8.60">
    <property type="match status" value="1"/>
</dbReference>
<dbReference type="EMBL" id="HBHW01005008">
    <property type="protein sequence ID" value="CAE0035769.1"/>
    <property type="molecule type" value="Transcribed_RNA"/>
</dbReference>
<organism evidence="9">
    <name type="scientific">Rhodosorus marinus</name>
    <dbReference type="NCBI Taxonomy" id="101924"/>
    <lineage>
        <taxon>Eukaryota</taxon>
        <taxon>Rhodophyta</taxon>
        <taxon>Stylonematophyceae</taxon>
        <taxon>Stylonematales</taxon>
        <taxon>Stylonemataceae</taxon>
        <taxon>Rhodosorus</taxon>
    </lineage>
</organism>